<feature type="region of interest" description="Disordered" evidence="1">
    <location>
        <begin position="119"/>
        <end position="145"/>
    </location>
</feature>
<evidence type="ECO:0000256" key="1">
    <source>
        <dbReference type="SAM" id="MobiDB-lite"/>
    </source>
</evidence>
<evidence type="ECO:0000313" key="3">
    <source>
        <dbReference type="Proteomes" id="UP000001070"/>
    </source>
</evidence>
<feature type="compositionally biased region" description="Low complexity" evidence="1">
    <location>
        <begin position="121"/>
        <end position="145"/>
    </location>
</feature>
<dbReference type="EMBL" id="CH916377">
    <property type="protein sequence ID" value="EDV90538.1"/>
    <property type="molecule type" value="Genomic_DNA"/>
</dbReference>
<dbReference type="OMA" id="FQQWMAT"/>
<evidence type="ECO:0000313" key="2">
    <source>
        <dbReference type="EMBL" id="EDV90538.1"/>
    </source>
</evidence>
<gene>
    <name evidence="2" type="primary">Dgri\GH14134</name>
    <name evidence="2" type="ORF">Dgri_GH14134</name>
</gene>
<protein>
    <submittedName>
        <fullName evidence="2">GH14134</fullName>
    </submittedName>
</protein>
<name>B4JXX6_DROGR</name>
<sequence length="219" mass="22534">MTDVSAATDGAGEIPNTEAPLGPATLTTTTTTGAAPTGAAATEAAATGAAATAVLAMSSTKPLTNGANKIPQTATVAATTTATAATVAATTAATTSNQAKLERHLPSNNNQHAVAEMLPRVSSTETTPSAATCASSPVASSSASCSKSDVDEVARLFEEKPEAFEKWLTERAPPEALSRLHDYIESRKTLHKRPSVTSDLFQQWMATPTLQQVSLHQIM</sequence>
<accession>B4JXX6</accession>
<feature type="region of interest" description="Disordered" evidence="1">
    <location>
        <begin position="1"/>
        <end position="31"/>
    </location>
</feature>
<feature type="compositionally biased region" description="Low complexity" evidence="1">
    <location>
        <begin position="17"/>
        <end position="31"/>
    </location>
</feature>
<proteinExistence type="predicted"/>
<keyword evidence="3" id="KW-1185">Reference proteome</keyword>
<dbReference type="AlphaFoldDB" id="B4JXX6"/>
<dbReference type="eggNOG" id="ENOG502T9F1">
    <property type="taxonomic scope" value="Eukaryota"/>
</dbReference>
<dbReference type="InParanoid" id="B4JXX6"/>
<dbReference type="OrthoDB" id="74705at2759"/>
<dbReference type="Proteomes" id="UP000001070">
    <property type="component" value="Unassembled WGS sequence"/>
</dbReference>
<reference evidence="2 3" key="1">
    <citation type="journal article" date="2007" name="Nature">
        <title>Evolution of genes and genomes on the Drosophila phylogeny.</title>
        <authorList>
            <consortium name="Drosophila 12 Genomes Consortium"/>
            <person name="Clark A.G."/>
            <person name="Eisen M.B."/>
            <person name="Smith D.R."/>
            <person name="Bergman C.M."/>
            <person name="Oliver B."/>
            <person name="Markow T.A."/>
            <person name="Kaufman T.C."/>
            <person name="Kellis M."/>
            <person name="Gelbart W."/>
            <person name="Iyer V.N."/>
            <person name="Pollard D.A."/>
            <person name="Sackton T.B."/>
            <person name="Larracuente A.M."/>
            <person name="Singh N.D."/>
            <person name="Abad J.P."/>
            <person name="Abt D.N."/>
            <person name="Adryan B."/>
            <person name="Aguade M."/>
            <person name="Akashi H."/>
            <person name="Anderson W.W."/>
            <person name="Aquadro C.F."/>
            <person name="Ardell D.H."/>
            <person name="Arguello R."/>
            <person name="Artieri C.G."/>
            <person name="Barbash D.A."/>
            <person name="Barker D."/>
            <person name="Barsanti P."/>
            <person name="Batterham P."/>
            <person name="Batzoglou S."/>
            <person name="Begun D."/>
            <person name="Bhutkar A."/>
            <person name="Blanco E."/>
            <person name="Bosak S.A."/>
            <person name="Bradley R.K."/>
            <person name="Brand A.D."/>
            <person name="Brent M.R."/>
            <person name="Brooks A.N."/>
            <person name="Brown R.H."/>
            <person name="Butlin R.K."/>
            <person name="Caggese C."/>
            <person name="Calvi B.R."/>
            <person name="Bernardo de Carvalho A."/>
            <person name="Caspi A."/>
            <person name="Castrezana S."/>
            <person name="Celniker S.E."/>
            <person name="Chang J.L."/>
            <person name="Chapple C."/>
            <person name="Chatterji S."/>
            <person name="Chinwalla A."/>
            <person name="Civetta A."/>
            <person name="Clifton S.W."/>
            <person name="Comeron J.M."/>
            <person name="Costello J.C."/>
            <person name="Coyne J.A."/>
            <person name="Daub J."/>
            <person name="David R.G."/>
            <person name="Delcher A.L."/>
            <person name="Delehaunty K."/>
            <person name="Do C.B."/>
            <person name="Ebling H."/>
            <person name="Edwards K."/>
            <person name="Eickbush T."/>
            <person name="Evans J.D."/>
            <person name="Filipski A."/>
            <person name="Findeiss S."/>
            <person name="Freyhult E."/>
            <person name="Fulton L."/>
            <person name="Fulton R."/>
            <person name="Garcia A.C."/>
            <person name="Gardiner A."/>
            <person name="Garfield D.A."/>
            <person name="Garvin B.E."/>
            <person name="Gibson G."/>
            <person name="Gilbert D."/>
            <person name="Gnerre S."/>
            <person name="Godfrey J."/>
            <person name="Good R."/>
            <person name="Gotea V."/>
            <person name="Gravely B."/>
            <person name="Greenberg A.J."/>
            <person name="Griffiths-Jones S."/>
            <person name="Gross S."/>
            <person name="Guigo R."/>
            <person name="Gustafson E.A."/>
            <person name="Haerty W."/>
            <person name="Hahn M.W."/>
            <person name="Halligan D.L."/>
            <person name="Halpern A.L."/>
            <person name="Halter G.M."/>
            <person name="Han M.V."/>
            <person name="Heger A."/>
            <person name="Hillier L."/>
            <person name="Hinrichs A.S."/>
            <person name="Holmes I."/>
            <person name="Hoskins R.A."/>
            <person name="Hubisz M.J."/>
            <person name="Hultmark D."/>
            <person name="Huntley M.A."/>
            <person name="Jaffe D.B."/>
            <person name="Jagadeeshan S."/>
            <person name="Jeck W.R."/>
            <person name="Johnson J."/>
            <person name="Jones C.D."/>
            <person name="Jordan W.C."/>
            <person name="Karpen G.H."/>
            <person name="Kataoka E."/>
            <person name="Keightley P.D."/>
            <person name="Kheradpour P."/>
            <person name="Kirkness E.F."/>
            <person name="Koerich L.B."/>
            <person name="Kristiansen K."/>
            <person name="Kudrna D."/>
            <person name="Kulathinal R.J."/>
            <person name="Kumar S."/>
            <person name="Kwok R."/>
            <person name="Lander E."/>
            <person name="Langley C.H."/>
            <person name="Lapoint R."/>
            <person name="Lazzaro B.P."/>
            <person name="Lee S.J."/>
            <person name="Levesque L."/>
            <person name="Li R."/>
            <person name="Lin C.F."/>
            <person name="Lin M.F."/>
            <person name="Lindblad-Toh K."/>
            <person name="Llopart A."/>
            <person name="Long M."/>
            <person name="Low L."/>
            <person name="Lozovsky E."/>
            <person name="Lu J."/>
            <person name="Luo M."/>
            <person name="Machado C.A."/>
            <person name="Makalowski W."/>
            <person name="Marzo M."/>
            <person name="Matsuda M."/>
            <person name="Matzkin L."/>
            <person name="McAllister B."/>
            <person name="McBride C.S."/>
            <person name="McKernan B."/>
            <person name="McKernan K."/>
            <person name="Mendez-Lago M."/>
            <person name="Minx P."/>
            <person name="Mollenhauer M.U."/>
            <person name="Montooth K."/>
            <person name="Mount S.M."/>
            <person name="Mu X."/>
            <person name="Myers E."/>
            <person name="Negre B."/>
            <person name="Newfeld S."/>
            <person name="Nielsen R."/>
            <person name="Noor M.A."/>
            <person name="O'Grady P."/>
            <person name="Pachter L."/>
            <person name="Papaceit M."/>
            <person name="Parisi M.J."/>
            <person name="Parisi M."/>
            <person name="Parts L."/>
            <person name="Pedersen J.S."/>
            <person name="Pesole G."/>
            <person name="Phillippy A.M."/>
            <person name="Ponting C.P."/>
            <person name="Pop M."/>
            <person name="Porcelli D."/>
            <person name="Powell J.R."/>
            <person name="Prohaska S."/>
            <person name="Pruitt K."/>
            <person name="Puig M."/>
            <person name="Quesneville H."/>
            <person name="Ram K.R."/>
            <person name="Rand D."/>
            <person name="Rasmussen M.D."/>
            <person name="Reed L.K."/>
            <person name="Reenan R."/>
            <person name="Reily A."/>
            <person name="Remington K.A."/>
            <person name="Rieger T.T."/>
            <person name="Ritchie M.G."/>
            <person name="Robin C."/>
            <person name="Rogers Y.H."/>
            <person name="Rohde C."/>
            <person name="Rozas J."/>
            <person name="Rubenfield M.J."/>
            <person name="Ruiz A."/>
            <person name="Russo S."/>
            <person name="Salzberg S.L."/>
            <person name="Sanchez-Gracia A."/>
            <person name="Saranga D.J."/>
            <person name="Sato H."/>
            <person name="Schaeffer S.W."/>
            <person name="Schatz M.C."/>
            <person name="Schlenke T."/>
            <person name="Schwartz R."/>
            <person name="Segarra C."/>
            <person name="Singh R.S."/>
            <person name="Sirot L."/>
            <person name="Sirota M."/>
            <person name="Sisneros N.B."/>
            <person name="Smith C.D."/>
            <person name="Smith T.F."/>
            <person name="Spieth J."/>
            <person name="Stage D.E."/>
            <person name="Stark A."/>
            <person name="Stephan W."/>
            <person name="Strausberg R.L."/>
            <person name="Strempel S."/>
            <person name="Sturgill D."/>
            <person name="Sutton G."/>
            <person name="Sutton G.G."/>
            <person name="Tao W."/>
            <person name="Teichmann S."/>
            <person name="Tobari Y.N."/>
            <person name="Tomimura Y."/>
            <person name="Tsolas J.M."/>
            <person name="Valente V.L."/>
            <person name="Venter E."/>
            <person name="Venter J.C."/>
            <person name="Vicario S."/>
            <person name="Vieira F.G."/>
            <person name="Vilella A.J."/>
            <person name="Villasante A."/>
            <person name="Walenz B."/>
            <person name="Wang J."/>
            <person name="Wasserman M."/>
            <person name="Watts T."/>
            <person name="Wilson D."/>
            <person name="Wilson R.K."/>
            <person name="Wing R.A."/>
            <person name="Wolfner M.F."/>
            <person name="Wong A."/>
            <person name="Wong G.K."/>
            <person name="Wu C.I."/>
            <person name="Wu G."/>
            <person name="Yamamoto D."/>
            <person name="Yang H.P."/>
            <person name="Yang S.P."/>
            <person name="Yorke J.A."/>
            <person name="Yoshida K."/>
            <person name="Zdobnov E."/>
            <person name="Zhang P."/>
            <person name="Zhang Y."/>
            <person name="Zimin A.V."/>
            <person name="Baldwin J."/>
            <person name="Abdouelleil A."/>
            <person name="Abdulkadir J."/>
            <person name="Abebe A."/>
            <person name="Abera B."/>
            <person name="Abreu J."/>
            <person name="Acer S.C."/>
            <person name="Aftuck L."/>
            <person name="Alexander A."/>
            <person name="An P."/>
            <person name="Anderson E."/>
            <person name="Anderson S."/>
            <person name="Arachi H."/>
            <person name="Azer M."/>
            <person name="Bachantsang P."/>
            <person name="Barry A."/>
            <person name="Bayul T."/>
            <person name="Berlin A."/>
            <person name="Bessette D."/>
            <person name="Bloom T."/>
            <person name="Blye J."/>
            <person name="Boguslavskiy L."/>
            <person name="Bonnet C."/>
            <person name="Boukhgalter B."/>
            <person name="Bourzgui I."/>
            <person name="Brown A."/>
            <person name="Cahill P."/>
            <person name="Channer S."/>
            <person name="Cheshatsang Y."/>
            <person name="Chuda L."/>
            <person name="Citroen M."/>
            <person name="Collymore A."/>
            <person name="Cooke P."/>
            <person name="Costello M."/>
            <person name="D'Aco K."/>
            <person name="Daza R."/>
            <person name="De Haan G."/>
            <person name="DeGray S."/>
            <person name="DeMaso C."/>
            <person name="Dhargay N."/>
            <person name="Dooley K."/>
            <person name="Dooley E."/>
            <person name="Doricent M."/>
            <person name="Dorje P."/>
            <person name="Dorjee K."/>
            <person name="Dupes A."/>
            <person name="Elong R."/>
            <person name="Falk J."/>
            <person name="Farina A."/>
            <person name="Faro S."/>
            <person name="Ferguson D."/>
            <person name="Fisher S."/>
            <person name="Foley C.D."/>
            <person name="Franke A."/>
            <person name="Friedrich D."/>
            <person name="Gadbois L."/>
            <person name="Gearin G."/>
            <person name="Gearin C.R."/>
            <person name="Giannoukos G."/>
            <person name="Goode T."/>
            <person name="Graham J."/>
            <person name="Grandbois E."/>
            <person name="Grewal S."/>
            <person name="Gyaltsen K."/>
            <person name="Hafez N."/>
            <person name="Hagos B."/>
            <person name="Hall J."/>
            <person name="Henson C."/>
            <person name="Hollinger A."/>
            <person name="Honan T."/>
            <person name="Huard M.D."/>
            <person name="Hughes L."/>
            <person name="Hurhula B."/>
            <person name="Husby M.E."/>
            <person name="Kamat A."/>
            <person name="Kanga B."/>
            <person name="Kashin S."/>
            <person name="Khazanovich D."/>
            <person name="Kisner P."/>
            <person name="Lance K."/>
            <person name="Lara M."/>
            <person name="Lee W."/>
            <person name="Lennon N."/>
            <person name="Letendre F."/>
            <person name="LeVine R."/>
            <person name="Lipovsky A."/>
            <person name="Liu X."/>
            <person name="Liu J."/>
            <person name="Liu S."/>
            <person name="Lokyitsang T."/>
            <person name="Lokyitsang Y."/>
            <person name="Lubonja R."/>
            <person name="Lui A."/>
            <person name="MacDonald P."/>
            <person name="Magnisalis V."/>
            <person name="Maru K."/>
            <person name="Matthews C."/>
            <person name="McCusker W."/>
            <person name="McDonough S."/>
            <person name="Mehta T."/>
            <person name="Meldrim J."/>
            <person name="Meneus L."/>
            <person name="Mihai O."/>
            <person name="Mihalev A."/>
            <person name="Mihova T."/>
            <person name="Mittelman R."/>
            <person name="Mlenga V."/>
            <person name="Montmayeur A."/>
            <person name="Mulrain L."/>
            <person name="Navidi A."/>
            <person name="Naylor J."/>
            <person name="Negash T."/>
            <person name="Nguyen T."/>
            <person name="Nguyen N."/>
            <person name="Nicol R."/>
            <person name="Norbu C."/>
            <person name="Norbu N."/>
            <person name="Novod N."/>
            <person name="O'Neill B."/>
            <person name="Osman S."/>
            <person name="Markiewicz E."/>
            <person name="Oyono O.L."/>
            <person name="Patti C."/>
            <person name="Phunkhang P."/>
            <person name="Pierre F."/>
            <person name="Priest M."/>
            <person name="Raghuraman S."/>
            <person name="Rege F."/>
            <person name="Reyes R."/>
            <person name="Rise C."/>
            <person name="Rogov P."/>
            <person name="Ross K."/>
            <person name="Ryan E."/>
            <person name="Settipalli S."/>
            <person name="Shea T."/>
            <person name="Sherpa N."/>
            <person name="Shi L."/>
            <person name="Shih D."/>
            <person name="Sparrow T."/>
            <person name="Spaulding J."/>
            <person name="Stalker J."/>
            <person name="Stange-Thomann N."/>
            <person name="Stavropoulos S."/>
            <person name="Stone C."/>
            <person name="Strader C."/>
            <person name="Tesfaye S."/>
            <person name="Thomson T."/>
            <person name="Thoulutsang Y."/>
            <person name="Thoulutsang D."/>
            <person name="Topham K."/>
            <person name="Topping I."/>
            <person name="Tsamla T."/>
            <person name="Vassiliev H."/>
            <person name="Vo A."/>
            <person name="Wangchuk T."/>
            <person name="Wangdi T."/>
            <person name="Weiand M."/>
            <person name="Wilkinson J."/>
            <person name="Wilson A."/>
            <person name="Yadav S."/>
            <person name="Young G."/>
            <person name="Yu Q."/>
            <person name="Zembek L."/>
            <person name="Zhong D."/>
            <person name="Zimmer A."/>
            <person name="Zwirko Z."/>
            <person name="Jaffe D.B."/>
            <person name="Alvarez P."/>
            <person name="Brockman W."/>
            <person name="Butler J."/>
            <person name="Chin C."/>
            <person name="Gnerre S."/>
            <person name="Grabherr M."/>
            <person name="Kleber M."/>
            <person name="Mauceli E."/>
            <person name="MacCallum I."/>
        </authorList>
    </citation>
    <scope>NUCLEOTIDE SEQUENCE [LARGE SCALE GENOMIC DNA]</scope>
    <source>
        <strain evidence="3">Tucson 15287-2541.00</strain>
    </source>
</reference>
<dbReference type="HOGENOM" id="CLU_1262710_0_0_1"/>
<organism evidence="3">
    <name type="scientific">Drosophila grimshawi</name>
    <name type="common">Hawaiian fruit fly</name>
    <name type="synonym">Idiomyia grimshawi</name>
    <dbReference type="NCBI Taxonomy" id="7222"/>
    <lineage>
        <taxon>Eukaryota</taxon>
        <taxon>Metazoa</taxon>
        <taxon>Ecdysozoa</taxon>
        <taxon>Arthropoda</taxon>
        <taxon>Hexapoda</taxon>
        <taxon>Insecta</taxon>
        <taxon>Pterygota</taxon>
        <taxon>Neoptera</taxon>
        <taxon>Endopterygota</taxon>
        <taxon>Diptera</taxon>
        <taxon>Brachycera</taxon>
        <taxon>Muscomorpha</taxon>
        <taxon>Ephydroidea</taxon>
        <taxon>Drosophilidae</taxon>
        <taxon>Drosophila</taxon>
        <taxon>Hawaiian Drosophila</taxon>
    </lineage>
</organism>